<feature type="compositionally biased region" description="Low complexity" evidence="6">
    <location>
        <begin position="1"/>
        <end position="16"/>
    </location>
</feature>
<dbReference type="SUPFAM" id="SSF103481">
    <property type="entry name" value="Multidrug resistance efflux transporter EmrE"/>
    <property type="match status" value="2"/>
</dbReference>
<dbReference type="EMBL" id="CP104377">
    <property type="protein sequence ID" value="UXC18985.1"/>
    <property type="molecule type" value="Genomic_DNA"/>
</dbReference>
<evidence type="ECO:0000313" key="10">
    <source>
        <dbReference type="Proteomes" id="UP001058290"/>
    </source>
</evidence>
<evidence type="ECO:0000259" key="8">
    <source>
        <dbReference type="Pfam" id="PF00892"/>
    </source>
</evidence>
<comment type="subcellular location">
    <subcellularLocation>
        <location evidence="1">Membrane</location>
        <topology evidence="1">Multi-pass membrane protein</topology>
    </subcellularLocation>
</comment>
<reference evidence="9" key="1">
    <citation type="submission" date="2022-09" db="EMBL/GenBank/DDBJ databases">
        <title>Bacterial diversity in gut of crayfish and pufferfish.</title>
        <authorList>
            <person name="Huang Y."/>
        </authorList>
    </citation>
    <scope>NUCLEOTIDE SEQUENCE</scope>
    <source>
        <strain evidence="9">PR12</strain>
    </source>
</reference>
<organism evidence="9 10">
    <name type="scientific">Comamonas squillarum</name>
    <dbReference type="NCBI Taxonomy" id="2977320"/>
    <lineage>
        <taxon>Bacteria</taxon>
        <taxon>Pseudomonadati</taxon>
        <taxon>Pseudomonadota</taxon>
        <taxon>Betaproteobacteria</taxon>
        <taxon>Burkholderiales</taxon>
        <taxon>Comamonadaceae</taxon>
        <taxon>Comamonas</taxon>
    </lineage>
</organism>
<feature type="transmembrane region" description="Helical" evidence="7">
    <location>
        <begin position="234"/>
        <end position="254"/>
    </location>
</feature>
<dbReference type="InterPro" id="IPR050638">
    <property type="entry name" value="AA-Vitamin_Transporters"/>
</dbReference>
<feature type="transmembrane region" description="Helical" evidence="7">
    <location>
        <begin position="53"/>
        <end position="70"/>
    </location>
</feature>
<comment type="similarity">
    <text evidence="2">Belongs to the EamA transporter family.</text>
</comment>
<proteinExistence type="inferred from homology"/>
<dbReference type="RefSeq" id="WP_260719343.1">
    <property type="nucleotide sequence ID" value="NZ_CP104377.1"/>
</dbReference>
<keyword evidence="4 7" id="KW-1133">Transmembrane helix</keyword>
<dbReference type="Proteomes" id="UP001058290">
    <property type="component" value="Chromosome"/>
</dbReference>
<feature type="transmembrane region" description="Helical" evidence="7">
    <location>
        <begin position="293"/>
        <end position="310"/>
    </location>
</feature>
<dbReference type="InterPro" id="IPR037185">
    <property type="entry name" value="EmrE-like"/>
</dbReference>
<feature type="domain" description="EamA" evidence="8">
    <location>
        <begin position="171"/>
        <end position="307"/>
    </location>
</feature>
<evidence type="ECO:0000256" key="1">
    <source>
        <dbReference type="ARBA" id="ARBA00004141"/>
    </source>
</evidence>
<sequence>MNASSAAAMPQAAANPTNSHSTGGTWRMAAAMVLSGTIGLAVIESGLPVERVVLLRCLLGALGLGLWLWWQRAWVRPDRRAWTAMLIGGLALVANWVMLFHAYAYVGIAIATVVYHVQPFMLVLAAALGGEAMGGRKLLWMLLALAGVVLSSGLGSEAAATIAAQASAPVWGIVLALLAAALYTVTVVSTRRVQGIAPAQIAMVQMLVGGAALAVWSAPQLVQMLGPSAHLPSVKTLVCVLVLGLLHTALMYGLMYGAFQRLGPAAIAMLSFIYPAVALAVDLLWFGAHPSTLQWWGMGLIVAAVLGFRWQDLRGGERST</sequence>
<accession>A0ABY5ZYA9</accession>
<feature type="domain" description="EamA" evidence="8">
    <location>
        <begin position="34"/>
        <end position="152"/>
    </location>
</feature>
<keyword evidence="10" id="KW-1185">Reference proteome</keyword>
<feature type="transmembrane region" description="Helical" evidence="7">
    <location>
        <begin position="266"/>
        <end position="287"/>
    </location>
</feature>
<evidence type="ECO:0000256" key="2">
    <source>
        <dbReference type="ARBA" id="ARBA00007362"/>
    </source>
</evidence>
<evidence type="ECO:0000256" key="6">
    <source>
        <dbReference type="SAM" id="MobiDB-lite"/>
    </source>
</evidence>
<evidence type="ECO:0000256" key="3">
    <source>
        <dbReference type="ARBA" id="ARBA00022692"/>
    </source>
</evidence>
<evidence type="ECO:0000256" key="7">
    <source>
        <dbReference type="SAM" id="Phobius"/>
    </source>
</evidence>
<feature type="transmembrane region" description="Helical" evidence="7">
    <location>
        <begin position="140"/>
        <end position="164"/>
    </location>
</feature>
<protein>
    <submittedName>
        <fullName evidence="9">DMT family transporter</fullName>
    </submittedName>
</protein>
<name>A0ABY5ZYA9_9BURK</name>
<keyword evidence="3 7" id="KW-0812">Transmembrane</keyword>
<feature type="region of interest" description="Disordered" evidence="6">
    <location>
        <begin position="1"/>
        <end position="21"/>
    </location>
</feature>
<feature type="transmembrane region" description="Helical" evidence="7">
    <location>
        <begin position="201"/>
        <end position="222"/>
    </location>
</feature>
<evidence type="ECO:0000313" key="9">
    <source>
        <dbReference type="EMBL" id="UXC18985.1"/>
    </source>
</evidence>
<evidence type="ECO:0000256" key="5">
    <source>
        <dbReference type="ARBA" id="ARBA00023136"/>
    </source>
</evidence>
<keyword evidence="5 7" id="KW-0472">Membrane</keyword>
<feature type="transmembrane region" description="Helical" evidence="7">
    <location>
        <begin position="170"/>
        <end position="189"/>
    </location>
</feature>
<dbReference type="PANTHER" id="PTHR32322:SF2">
    <property type="entry name" value="EAMA DOMAIN-CONTAINING PROTEIN"/>
    <property type="match status" value="1"/>
</dbReference>
<dbReference type="Pfam" id="PF00892">
    <property type="entry name" value="EamA"/>
    <property type="match status" value="2"/>
</dbReference>
<feature type="transmembrane region" description="Helical" evidence="7">
    <location>
        <begin position="28"/>
        <end position="47"/>
    </location>
</feature>
<dbReference type="InterPro" id="IPR000620">
    <property type="entry name" value="EamA_dom"/>
</dbReference>
<dbReference type="PANTHER" id="PTHR32322">
    <property type="entry name" value="INNER MEMBRANE TRANSPORTER"/>
    <property type="match status" value="1"/>
</dbReference>
<gene>
    <name evidence="9" type="ORF">N4T19_02335</name>
</gene>
<evidence type="ECO:0000256" key="4">
    <source>
        <dbReference type="ARBA" id="ARBA00022989"/>
    </source>
</evidence>
<feature type="transmembrane region" description="Helical" evidence="7">
    <location>
        <begin position="82"/>
        <end position="99"/>
    </location>
</feature>
<feature type="transmembrane region" description="Helical" evidence="7">
    <location>
        <begin position="105"/>
        <end position="128"/>
    </location>
</feature>